<feature type="domain" description="F-box" evidence="1">
    <location>
        <begin position="1"/>
        <end position="60"/>
    </location>
</feature>
<dbReference type="Gene3D" id="1.20.1280.50">
    <property type="match status" value="1"/>
</dbReference>
<name>A0ABR3GF25_9PEZI</name>
<reference evidence="2 3" key="1">
    <citation type="submission" date="2024-02" db="EMBL/GenBank/DDBJ databases">
        <title>Discinaceae phylogenomics.</title>
        <authorList>
            <person name="Dirks A.C."/>
            <person name="James T.Y."/>
        </authorList>
    </citation>
    <scope>NUCLEOTIDE SEQUENCE [LARGE SCALE GENOMIC DNA]</scope>
    <source>
        <strain evidence="2 3">ACD0624</strain>
    </source>
</reference>
<evidence type="ECO:0000313" key="2">
    <source>
        <dbReference type="EMBL" id="KAL0634515.1"/>
    </source>
</evidence>
<dbReference type="InterPro" id="IPR001810">
    <property type="entry name" value="F-box_dom"/>
</dbReference>
<evidence type="ECO:0000313" key="3">
    <source>
        <dbReference type="Proteomes" id="UP001447188"/>
    </source>
</evidence>
<dbReference type="SUPFAM" id="SSF81383">
    <property type="entry name" value="F-box domain"/>
    <property type="match status" value="1"/>
</dbReference>
<dbReference type="Pfam" id="PF12937">
    <property type="entry name" value="F-box-like"/>
    <property type="match status" value="1"/>
</dbReference>
<proteinExistence type="predicted"/>
<dbReference type="Proteomes" id="UP001447188">
    <property type="component" value="Unassembled WGS sequence"/>
</dbReference>
<dbReference type="CDD" id="cd09917">
    <property type="entry name" value="F-box_SF"/>
    <property type="match status" value="1"/>
</dbReference>
<gene>
    <name evidence="2" type="ORF">Q9L58_006533</name>
</gene>
<dbReference type="EMBL" id="JBBBZM010000092">
    <property type="protein sequence ID" value="KAL0634515.1"/>
    <property type="molecule type" value="Genomic_DNA"/>
</dbReference>
<sequence length="437" mass="49209">MAIIHDIPNEILENIISRLGGQDLLATSLVSHSFYAISQSSLYQQPCLYIDGGNQLYDSMSILVTSGQSPMPGSVPLFLRTLLLADGRETFAQYVRTLTVDLDPPPRPKIPIPDIVLLTAAALNLGFNDHHLTKQRAQIVLILRLLPRLSSLELRDVALVGYYGHKLLNNLLMYPDAIPLGLRNLREFTCRGTYRSTGVTPQILMRLMGLPSIRKITVSITDDFYGIETFTETFTETFAATAATAAGTSPVTKLIMYSRNITNESLESLLKIPMSLTYFCYTTNHGFSGHNIAEFWKALVPLESTLQYLKIYCLSYDEHQDRQRKIGTLRRWKALHTLSLQLFVLLGVRYASTPVGYLADLLPLGLRTLCVHSDSYWFGARMVEQLIGVLQRGEMVVLRKLSVMIHGDDLTREMVQRLENACLMADVMLEWNQNGLY</sequence>
<evidence type="ECO:0000259" key="1">
    <source>
        <dbReference type="PROSITE" id="PS50181"/>
    </source>
</evidence>
<dbReference type="PROSITE" id="PS50181">
    <property type="entry name" value="FBOX"/>
    <property type="match status" value="1"/>
</dbReference>
<comment type="caution">
    <text evidence="2">The sequence shown here is derived from an EMBL/GenBank/DDBJ whole genome shotgun (WGS) entry which is preliminary data.</text>
</comment>
<dbReference type="InterPro" id="IPR036047">
    <property type="entry name" value="F-box-like_dom_sf"/>
</dbReference>
<accession>A0ABR3GF25</accession>
<keyword evidence="3" id="KW-1185">Reference proteome</keyword>
<dbReference type="SMART" id="SM00256">
    <property type="entry name" value="FBOX"/>
    <property type="match status" value="1"/>
</dbReference>
<protein>
    <recommendedName>
        <fullName evidence="1">F-box domain-containing protein</fullName>
    </recommendedName>
</protein>
<organism evidence="2 3">
    <name type="scientific">Discina gigas</name>
    <dbReference type="NCBI Taxonomy" id="1032678"/>
    <lineage>
        <taxon>Eukaryota</taxon>
        <taxon>Fungi</taxon>
        <taxon>Dikarya</taxon>
        <taxon>Ascomycota</taxon>
        <taxon>Pezizomycotina</taxon>
        <taxon>Pezizomycetes</taxon>
        <taxon>Pezizales</taxon>
        <taxon>Discinaceae</taxon>
        <taxon>Discina</taxon>
    </lineage>
</organism>